<dbReference type="EMBL" id="CM041546">
    <property type="protein sequence ID" value="KAI3360915.1"/>
    <property type="molecule type" value="Genomic_DNA"/>
</dbReference>
<dbReference type="Proteomes" id="UP000831701">
    <property type="component" value="Chromosome 16"/>
</dbReference>
<gene>
    <name evidence="1" type="ORF">L3Q82_013128</name>
</gene>
<organism evidence="1 2">
    <name type="scientific">Scortum barcoo</name>
    <name type="common">barcoo grunter</name>
    <dbReference type="NCBI Taxonomy" id="214431"/>
    <lineage>
        <taxon>Eukaryota</taxon>
        <taxon>Metazoa</taxon>
        <taxon>Chordata</taxon>
        <taxon>Craniata</taxon>
        <taxon>Vertebrata</taxon>
        <taxon>Euteleostomi</taxon>
        <taxon>Actinopterygii</taxon>
        <taxon>Neopterygii</taxon>
        <taxon>Teleostei</taxon>
        <taxon>Neoteleostei</taxon>
        <taxon>Acanthomorphata</taxon>
        <taxon>Eupercaria</taxon>
        <taxon>Centrarchiformes</taxon>
        <taxon>Terapontoidei</taxon>
        <taxon>Terapontidae</taxon>
        <taxon>Scortum</taxon>
    </lineage>
</organism>
<sequence length="69" mass="7525">MALLPSQICWQSWDLLSLSSVWQATRRANANLTLYLPVDSKMHSLYIIITAGAGGILIILLISVGAVKK</sequence>
<keyword evidence="2" id="KW-1185">Reference proteome</keyword>
<proteinExistence type="predicted"/>
<evidence type="ECO:0000313" key="1">
    <source>
        <dbReference type="EMBL" id="KAI3360915.1"/>
    </source>
</evidence>
<feature type="non-terminal residue" evidence="1">
    <location>
        <position position="69"/>
    </location>
</feature>
<reference evidence="1" key="1">
    <citation type="submission" date="2022-04" db="EMBL/GenBank/DDBJ databases">
        <title>Jade perch genome.</title>
        <authorList>
            <person name="Chao B."/>
        </authorList>
    </citation>
    <scope>NUCLEOTIDE SEQUENCE</scope>
    <source>
        <strain evidence="1">CB-2022</strain>
    </source>
</reference>
<protein>
    <submittedName>
        <fullName evidence="1">Uncharacterized protein</fullName>
    </submittedName>
</protein>
<evidence type="ECO:0000313" key="2">
    <source>
        <dbReference type="Proteomes" id="UP000831701"/>
    </source>
</evidence>
<name>A0ACB8VZN3_9TELE</name>
<accession>A0ACB8VZN3</accession>
<comment type="caution">
    <text evidence="1">The sequence shown here is derived from an EMBL/GenBank/DDBJ whole genome shotgun (WGS) entry which is preliminary data.</text>
</comment>